<dbReference type="RefSeq" id="WP_153388406.1">
    <property type="nucleotide sequence ID" value="NZ_CP045701.2"/>
</dbReference>
<dbReference type="Proteomes" id="UP000562723">
    <property type="component" value="Unassembled WGS sequence"/>
</dbReference>
<evidence type="ECO:0000256" key="1">
    <source>
        <dbReference type="SAM" id="MobiDB-lite"/>
    </source>
</evidence>
<protein>
    <recommendedName>
        <fullName evidence="2">Dermonecrotic toxin N-terminal domain-containing protein</fullName>
    </recommendedName>
</protein>
<dbReference type="EMBL" id="JABFMS010000017">
    <property type="protein sequence ID" value="NUT81690.1"/>
    <property type="molecule type" value="Genomic_DNA"/>
</dbReference>
<dbReference type="Pfam" id="PF20178">
    <property type="entry name" value="ToxA_N"/>
    <property type="match status" value="1"/>
</dbReference>
<feature type="domain" description="Dermonecrotic toxin N-terminal" evidence="2">
    <location>
        <begin position="420"/>
        <end position="628"/>
    </location>
</feature>
<sequence length="1559" mass="174272">MTSPSPADSHCAFSQNVSQRFAGRPTFEQVAQKALQQAIQKRFPTSNIDLSKTKLATPDVAARRWRFQPFMRLVLDYLSLGTPLDFTPQGNFDCYLSDAPPHRLKSGDYSLDMKVIEKLVLELPVTIPIELEDALTRYWNADIDDAPQVDDRTSTNRWQWLSDTLRNMLHIQGLQQPGLSEPVREALDQIVRWPDREQRFKNNVPPVYAYSLESIVTYGASTAQLPSSEILLLHYTPNDLVIVLCSPDNAVRTFDSLDAFNDFWAERIANAYLVDSVTCQRYEIGGNAFDTQAQLILEQQLADLRAVQLPSRIGPQKLGMLYSELSDPARSMGGATCLAPQTAAKLRPILPDWLKTAASVDQARFQRYSLAMASVKKRSQGRPPVSDIRAFAADALLSQMNETNDNDKAKADANRFQPDDVELIFTVSAGYPGTVGISEKRTMSLTQLAIDNLIARPSGNLALSHRRGLTLPAWLTPDFITRRGGLIEQLDIGTTYPRYLQQELLGDSPQALDYQRIFAEQVPAQLPLEALQQVLGNENGMTRQGLRLIEALLQPDAGDQQVDGRPVVIRHLAFLRKPLARPDIVSNMFIIEAQDTSTGPHVLYRPLYTPVLMEFPTRQALLQSVISDIELQNSVLTWMSDDARPVYTNGGFQQPHIVHFLQGDEFGVPEVPAPATLATHADSDELLQYLRNGKLMQYLYGCNAQALITQADRASISNRESRWAVLLKGASLLFNTLLFPLLRGPTMTVAWLWSLMAAASHDIPDLSSDDPVTRELAAVDLLVNLAMLVTQFPSIQAPVRPSVPMSIKEQAMHAPAPRLVAQQWPAPDLPTIRQGSIALPGEHPNAFLDFSFSNPRNRLTQEQRTRLLRMQVPRPASLPVPIPYGPLKGLYLIAEKWHALLQDGLYRIDLDPEGQITIIDPLDPTQRGPALRADPEGNWSLDLRLRLLGGAPPKRLADQRRQNARRAAELSQELENFLTQQVDQQRAIDVAQQVMTLFQDGSRYSEEQRAPKRKIYDGLLNEQTAIYLKLLDSAAERARLKIEFPSVMLRGLMENVINNARKSVVVIEMELDALIAANPGFALRPMDELVAGGIEGYLRYLDALCELNDRSIHWLELKDAYLEKLLNLDSDGAQAFERLTSDRPQNEKNAIGVKAFQLSLLPLLAIKSLGSGLSESLHLVVKPLSEQMRSHANLQLYELPPSDQLEVLTSLTEQYGEALDALQGMKALYADDIQEANFDRLIKLVGSLYQDTSGKLATEVKPEPTPRKRAPKRSKAPSGQPQKKVIKTRKNGVLIGDLKPAGTSLPIEVVELRSQVDDEVIATYSQHGEVWDPVDIRRPAPAPKTRSVNAIKRDARQLLDQLDVRLSRAEGYKSRCRHPQEIEEIMNNEASRFRTISAELDRAYAAKQTERTQADHALSQSLSEAISALTAKGTALRIELSMRLPPTDGNLSYLFEKNLIQVARLGGRKALRGTRKDFLQEYAINDRDGAALWYAHFHYEKVDTPKAGYSVAHLKTKEQRREDYYSLLAKANSPYAVVNVHRGKIGKPLAQSKFLPLAT</sequence>
<reference evidence="4" key="3">
    <citation type="submission" date="2020-09" db="EMBL/GenBank/DDBJ databases">
        <authorList>
            <person name="Muratova A.A."/>
            <person name="Valentovich L.N."/>
            <person name="Titok M.A."/>
            <person name="Kolomiets E.I."/>
        </authorList>
    </citation>
    <scope>NUCLEOTIDE SEQUENCE</scope>
    <source>
        <strain evidence="4">S-1</strain>
    </source>
</reference>
<proteinExistence type="predicted"/>
<dbReference type="InterPro" id="IPR046673">
    <property type="entry name" value="ToxA_N"/>
</dbReference>
<gene>
    <name evidence="4" type="ORF">GFU70_15920</name>
    <name evidence="3" type="ORF">HNO85_12125</name>
</gene>
<reference evidence="3 5" key="2">
    <citation type="journal article" date="2020" name="Front. Plant Sci.">
        <title>Isolation of Rhizosphere Bacteria That Improve Quality and Water Stress Tolerance in Greenhouse Ornamentals.</title>
        <authorList>
            <person name="Nordstedt N.P."/>
            <person name="Jones M.L."/>
        </authorList>
    </citation>
    <scope>NUCLEOTIDE SEQUENCE [LARGE SCALE GENOMIC DNA]</scope>
    <source>
        <strain evidence="3 5">C2F7</strain>
    </source>
</reference>
<reference evidence="4" key="1">
    <citation type="journal article" date="2017" name="Prikl. Biokhim. Mikrobiol.">
        <title>Molecular genetic analysis of determinants defining synthesis of 2,4-diacetylphloroglucinol by Pseudomonas brassicacearum BIM B-446 bacteria.</title>
        <authorList>
            <person name="Mandryk-Litvinkovich M.N."/>
            <person name="Muratova A."/>
            <person name="Nosonova T.L."/>
            <person name="Evdokimova O.V."/>
            <person name="Valentovich L.N."/>
            <person name="Titok M.A."/>
            <person name="Kolomiets E.I."/>
        </authorList>
    </citation>
    <scope>NUCLEOTIDE SEQUENCE [LARGE SCALE GENOMIC DNA]</scope>
    <source>
        <strain evidence="4">S-1</strain>
    </source>
</reference>
<evidence type="ECO:0000313" key="3">
    <source>
        <dbReference type="EMBL" id="NUT81690.1"/>
    </source>
</evidence>
<organism evidence="4">
    <name type="scientific">Pseudomonas brassicacearum</name>
    <dbReference type="NCBI Taxonomy" id="930166"/>
    <lineage>
        <taxon>Bacteria</taxon>
        <taxon>Pseudomonadati</taxon>
        <taxon>Pseudomonadota</taxon>
        <taxon>Gammaproteobacteria</taxon>
        <taxon>Pseudomonadales</taxon>
        <taxon>Pseudomonadaceae</taxon>
        <taxon>Pseudomonas</taxon>
    </lineage>
</organism>
<dbReference type="EMBL" id="CP045701">
    <property type="protein sequence ID" value="QGA50557.1"/>
    <property type="molecule type" value="Genomic_DNA"/>
</dbReference>
<name>A0A5Q0SB26_9PSED</name>
<accession>A0A5Q0SB26</accession>
<evidence type="ECO:0000313" key="4">
    <source>
        <dbReference type="EMBL" id="QGA50557.1"/>
    </source>
</evidence>
<feature type="region of interest" description="Disordered" evidence="1">
    <location>
        <begin position="1256"/>
        <end position="1289"/>
    </location>
</feature>
<evidence type="ECO:0000259" key="2">
    <source>
        <dbReference type="Pfam" id="PF20178"/>
    </source>
</evidence>
<evidence type="ECO:0000313" key="5">
    <source>
        <dbReference type="Proteomes" id="UP000562723"/>
    </source>
</evidence>